<evidence type="ECO:0000256" key="2">
    <source>
        <dbReference type="ARBA" id="ARBA00022630"/>
    </source>
</evidence>
<dbReference type="AlphaFoldDB" id="A0A9W8A4H6"/>
<dbReference type="PRINTS" id="PR00368">
    <property type="entry name" value="FADPNR"/>
</dbReference>
<dbReference type="InterPro" id="IPR036188">
    <property type="entry name" value="FAD/NAD-bd_sf"/>
</dbReference>
<name>A0A9W8A4H6_9FUNG</name>
<evidence type="ECO:0000256" key="4">
    <source>
        <dbReference type="ARBA" id="ARBA00023002"/>
    </source>
</evidence>
<sequence>MSSSSSSDIVKVVVVGASYAGGAAAQAIAKIQAQGSYKIQVTLVERRDHFMHAVGSLHATVDSKFAPNIFIPIDRIFAAESGKKDSKDLHDDDHHHVIKQGRTLTEVHPHHIVLDDGCKIEFDYLVLATGSSVAAPAKTVSATREDGIIELEGYRNAIEQATKILIVGGGAVGVELAGEIAAKYNEYGSKSKTSWSDKNKKEITLVHNGEHLMPGNFGSALGEDLKRKLENYGVKVFLKEKLALPQGGNDDNADDSSSTAAATAIKVGSRMNKPVIVKSQNGTEFETDLILLAVGNKVNSGYLKTLYQSSSTSGALVDSKTNQILVKDTMQLDDQAFPHIFSVGDVNNYPYTEKYAFKAGLQGETAAKNIEILIYAGYHTKSKLNSNGRDEANGSALLKNIKLKAASTFPSNTAMVPIGPYHGSAQLFGFNVTGCIGDFLVKVTKGKDLFVSKYQKLFGYSGHELATA</sequence>
<dbReference type="PRINTS" id="PR00411">
    <property type="entry name" value="PNDRDTASEI"/>
</dbReference>
<dbReference type="EMBL" id="JANBPU010000054">
    <property type="protein sequence ID" value="KAJ1918061.1"/>
    <property type="molecule type" value="Genomic_DNA"/>
</dbReference>
<dbReference type="Proteomes" id="UP001150538">
    <property type="component" value="Unassembled WGS sequence"/>
</dbReference>
<dbReference type="SUPFAM" id="SSF51905">
    <property type="entry name" value="FAD/NAD(P)-binding domain"/>
    <property type="match status" value="1"/>
</dbReference>
<evidence type="ECO:0000259" key="5">
    <source>
        <dbReference type="Pfam" id="PF07992"/>
    </source>
</evidence>
<dbReference type="GO" id="GO:0004174">
    <property type="term" value="F:electron-transferring-flavoprotein dehydrogenase activity"/>
    <property type="evidence" value="ECO:0007669"/>
    <property type="project" value="TreeGrafter"/>
</dbReference>
<organism evidence="6 7">
    <name type="scientific">Mycoemilia scoparia</name>
    <dbReference type="NCBI Taxonomy" id="417184"/>
    <lineage>
        <taxon>Eukaryota</taxon>
        <taxon>Fungi</taxon>
        <taxon>Fungi incertae sedis</taxon>
        <taxon>Zoopagomycota</taxon>
        <taxon>Kickxellomycotina</taxon>
        <taxon>Kickxellomycetes</taxon>
        <taxon>Kickxellales</taxon>
        <taxon>Kickxellaceae</taxon>
        <taxon>Mycoemilia</taxon>
    </lineage>
</organism>
<evidence type="ECO:0000256" key="3">
    <source>
        <dbReference type="ARBA" id="ARBA00022827"/>
    </source>
</evidence>
<evidence type="ECO:0000313" key="6">
    <source>
        <dbReference type="EMBL" id="KAJ1918061.1"/>
    </source>
</evidence>
<accession>A0A9W8A4H6</accession>
<gene>
    <name evidence="6" type="ORF">H4219_002841</name>
</gene>
<keyword evidence="2" id="KW-0285">Flavoprotein</keyword>
<dbReference type="PANTHER" id="PTHR43735">
    <property type="entry name" value="APOPTOSIS-INDUCING FACTOR 1"/>
    <property type="match status" value="1"/>
</dbReference>
<dbReference type="PANTHER" id="PTHR43735:SF3">
    <property type="entry name" value="FERROPTOSIS SUPPRESSOR PROTEIN 1"/>
    <property type="match status" value="1"/>
</dbReference>
<dbReference type="GO" id="GO:0005737">
    <property type="term" value="C:cytoplasm"/>
    <property type="evidence" value="ECO:0007669"/>
    <property type="project" value="TreeGrafter"/>
</dbReference>
<evidence type="ECO:0000313" key="7">
    <source>
        <dbReference type="Proteomes" id="UP001150538"/>
    </source>
</evidence>
<feature type="domain" description="FAD/NAD(P)-binding" evidence="5">
    <location>
        <begin position="11"/>
        <end position="357"/>
    </location>
</feature>
<dbReference type="InterPro" id="IPR023753">
    <property type="entry name" value="FAD/NAD-binding_dom"/>
</dbReference>
<reference evidence="6" key="1">
    <citation type="submission" date="2022-07" db="EMBL/GenBank/DDBJ databases">
        <title>Phylogenomic reconstructions and comparative analyses of Kickxellomycotina fungi.</title>
        <authorList>
            <person name="Reynolds N.K."/>
            <person name="Stajich J.E."/>
            <person name="Barry K."/>
            <person name="Grigoriev I.V."/>
            <person name="Crous P."/>
            <person name="Smith M.E."/>
        </authorList>
    </citation>
    <scope>NUCLEOTIDE SEQUENCE</scope>
    <source>
        <strain evidence="6">NBRC 100468</strain>
    </source>
</reference>
<dbReference type="Gene3D" id="3.50.50.100">
    <property type="match status" value="1"/>
</dbReference>
<keyword evidence="3" id="KW-0274">FAD</keyword>
<protein>
    <recommendedName>
        <fullName evidence="5">FAD/NAD(P)-binding domain-containing protein</fullName>
    </recommendedName>
</protein>
<dbReference type="GO" id="GO:0050660">
    <property type="term" value="F:flavin adenine dinucleotide binding"/>
    <property type="evidence" value="ECO:0007669"/>
    <property type="project" value="TreeGrafter"/>
</dbReference>
<dbReference type="Pfam" id="PF07992">
    <property type="entry name" value="Pyr_redox_2"/>
    <property type="match status" value="1"/>
</dbReference>
<keyword evidence="4" id="KW-0560">Oxidoreductase</keyword>
<keyword evidence="7" id="KW-1185">Reference proteome</keyword>
<comment type="caution">
    <text evidence="6">The sequence shown here is derived from an EMBL/GenBank/DDBJ whole genome shotgun (WGS) entry which is preliminary data.</text>
</comment>
<proteinExistence type="inferred from homology"/>
<dbReference type="OrthoDB" id="202203at2759"/>
<evidence type="ECO:0000256" key="1">
    <source>
        <dbReference type="ARBA" id="ARBA00006442"/>
    </source>
</evidence>
<comment type="similarity">
    <text evidence="1">Belongs to the FAD-dependent oxidoreductase family.</text>
</comment>